<dbReference type="InterPro" id="IPR004843">
    <property type="entry name" value="Calcineurin-like_PHP"/>
</dbReference>
<evidence type="ECO:0000313" key="2">
    <source>
        <dbReference type="EMBL" id="EPE35126.1"/>
    </source>
</evidence>
<dbReference type="OMA" id="EYDPIIF"/>
<feature type="domain" description="Calcineurin-like phosphoesterase" evidence="1">
    <location>
        <begin position="51"/>
        <end position="218"/>
    </location>
</feature>
<evidence type="ECO:0000259" key="1">
    <source>
        <dbReference type="Pfam" id="PF00149"/>
    </source>
</evidence>
<dbReference type="Gene3D" id="3.60.21.10">
    <property type="match status" value="1"/>
</dbReference>
<sequence length="290" mass="32170">MNSHHPSFSALLNRRPPTIYSQLYTSPLTTLAKALSSALSPAIPAPPTGIRVICISDTHNTQPDLPDGDILLHAGDLTQSGSLSELRSQIEWLDAQPHRYKVVIAGNHDLCLQASTEEIDWRSLIYLRDSATTLHFPGGRSLKIYGSPWTPKHGNWAFQYPRTGADPWEGAVPEDVDILLTHGPPRCHLDLDDLGCGYLLEEVRRREPILHVFGHIHAGYGKRMVLWDGFERAYEEAVGKGGSWWALGRMVFCVFSRLKGDSGRGTVMVNAAVVGGFRDEQRREAITVTI</sequence>
<dbReference type="GeneID" id="19469867"/>
<organism evidence="2 3">
    <name type="scientific">Glarea lozoyensis (strain ATCC 20868 / MF5171)</name>
    <dbReference type="NCBI Taxonomy" id="1116229"/>
    <lineage>
        <taxon>Eukaryota</taxon>
        <taxon>Fungi</taxon>
        <taxon>Dikarya</taxon>
        <taxon>Ascomycota</taxon>
        <taxon>Pezizomycotina</taxon>
        <taxon>Leotiomycetes</taxon>
        <taxon>Helotiales</taxon>
        <taxon>Helotiaceae</taxon>
        <taxon>Glarea</taxon>
    </lineage>
</organism>
<accession>S3DT30</accession>
<dbReference type="PANTHER" id="PTHR12905:SF28">
    <property type="entry name" value="RHAMNOGALACTURONATE LYASE C-RELATED"/>
    <property type="match status" value="1"/>
</dbReference>
<dbReference type="InterPro" id="IPR051693">
    <property type="entry name" value="UPF0046_metallophosphoest"/>
</dbReference>
<dbReference type="PANTHER" id="PTHR12905">
    <property type="entry name" value="METALLOPHOSPHOESTERASE"/>
    <property type="match status" value="1"/>
</dbReference>
<dbReference type="Pfam" id="PF00149">
    <property type="entry name" value="Metallophos"/>
    <property type="match status" value="1"/>
</dbReference>
<keyword evidence="3" id="KW-1185">Reference proteome</keyword>
<proteinExistence type="predicted"/>
<dbReference type="eggNOG" id="KOG3947">
    <property type="taxonomic scope" value="Eukaryota"/>
</dbReference>
<dbReference type="HOGENOM" id="CLU_041441_3_1_1"/>
<dbReference type="AlphaFoldDB" id="S3DT30"/>
<dbReference type="GO" id="GO:0016787">
    <property type="term" value="F:hydrolase activity"/>
    <property type="evidence" value="ECO:0007669"/>
    <property type="project" value="InterPro"/>
</dbReference>
<dbReference type="InterPro" id="IPR029052">
    <property type="entry name" value="Metallo-depent_PP-like"/>
</dbReference>
<dbReference type="Proteomes" id="UP000016922">
    <property type="component" value="Unassembled WGS sequence"/>
</dbReference>
<gene>
    <name evidence="2" type="ORF">GLAREA_10822</name>
</gene>
<reference evidence="2 3" key="1">
    <citation type="journal article" date="2013" name="BMC Genomics">
        <title>Genomics-driven discovery of the pneumocandin biosynthetic gene cluster in the fungus Glarea lozoyensis.</title>
        <authorList>
            <person name="Chen L."/>
            <person name="Yue Q."/>
            <person name="Zhang X."/>
            <person name="Xiang M."/>
            <person name="Wang C."/>
            <person name="Li S."/>
            <person name="Che Y."/>
            <person name="Ortiz-Lopez F.J."/>
            <person name="Bills G.F."/>
            <person name="Liu X."/>
            <person name="An Z."/>
        </authorList>
    </citation>
    <scope>NUCLEOTIDE SEQUENCE [LARGE SCALE GENOMIC DNA]</scope>
    <source>
        <strain evidence="3">ATCC 20868 / MF5171</strain>
    </source>
</reference>
<dbReference type="OrthoDB" id="630188at2759"/>
<dbReference type="EMBL" id="KE145355">
    <property type="protein sequence ID" value="EPE35126.1"/>
    <property type="molecule type" value="Genomic_DNA"/>
</dbReference>
<dbReference type="CDD" id="cd07379">
    <property type="entry name" value="MPP_239FB"/>
    <property type="match status" value="1"/>
</dbReference>
<dbReference type="RefSeq" id="XP_008078113.1">
    <property type="nucleotide sequence ID" value="XM_008079922.1"/>
</dbReference>
<evidence type="ECO:0000313" key="3">
    <source>
        <dbReference type="Proteomes" id="UP000016922"/>
    </source>
</evidence>
<protein>
    <submittedName>
        <fullName evidence="2">Metallo-dependent phosphatase</fullName>
    </submittedName>
</protein>
<dbReference type="KEGG" id="glz:GLAREA_10822"/>
<name>S3DT30_GLAL2</name>
<dbReference type="SUPFAM" id="SSF56300">
    <property type="entry name" value="Metallo-dependent phosphatases"/>
    <property type="match status" value="1"/>
</dbReference>